<keyword evidence="12" id="KW-1185">Reference proteome</keyword>
<gene>
    <name evidence="11" type="ORF">IQ22_01927</name>
</gene>
<evidence type="ECO:0000256" key="2">
    <source>
        <dbReference type="ARBA" id="ARBA00022448"/>
    </source>
</evidence>
<feature type="domain" description="Cation/H+ exchanger transmembrane" evidence="10">
    <location>
        <begin position="337"/>
        <end position="437"/>
    </location>
</feature>
<keyword evidence="3" id="KW-0050">Antiport</keyword>
<dbReference type="PANTHER" id="PTHR32507">
    <property type="entry name" value="NA(+)/H(+) ANTIPORTER 1"/>
    <property type="match status" value="1"/>
</dbReference>
<feature type="transmembrane region" description="Helical" evidence="9">
    <location>
        <begin position="417"/>
        <end position="437"/>
    </location>
</feature>
<keyword evidence="5 9" id="KW-0812">Transmembrane</keyword>
<evidence type="ECO:0000256" key="6">
    <source>
        <dbReference type="ARBA" id="ARBA00022989"/>
    </source>
</evidence>
<evidence type="ECO:0000256" key="8">
    <source>
        <dbReference type="ARBA" id="ARBA00023136"/>
    </source>
</evidence>
<keyword evidence="2" id="KW-0813">Transport</keyword>
<accession>A0A562QG55</accession>
<dbReference type="Proteomes" id="UP000316905">
    <property type="component" value="Unassembled WGS sequence"/>
</dbReference>
<feature type="transmembrane region" description="Helical" evidence="9">
    <location>
        <begin position="6"/>
        <end position="26"/>
    </location>
</feature>
<feature type="domain" description="Cation/H+ exchanger transmembrane" evidence="10">
    <location>
        <begin position="15"/>
        <end position="272"/>
    </location>
</feature>
<keyword evidence="4" id="KW-1003">Cell membrane</keyword>
<feature type="transmembrane region" description="Helical" evidence="9">
    <location>
        <begin position="63"/>
        <end position="80"/>
    </location>
</feature>
<comment type="subcellular location">
    <subcellularLocation>
        <location evidence="1">Cell membrane</location>
        <topology evidence="1">Multi-pass membrane protein</topology>
    </subcellularLocation>
</comment>
<dbReference type="OrthoDB" id="9810860at2"/>
<feature type="transmembrane region" description="Helical" evidence="9">
    <location>
        <begin position="229"/>
        <end position="246"/>
    </location>
</feature>
<keyword evidence="6 9" id="KW-1133">Transmembrane helix</keyword>
<feature type="transmembrane region" description="Helical" evidence="9">
    <location>
        <begin position="191"/>
        <end position="209"/>
    </location>
</feature>
<feature type="transmembrane region" description="Helical" evidence="9">
    <location>
        <begin position="33"/>
        <end position="51"/>
    </location>
</feature>
<evidence type="ECO:0000256" key="4">
    <source>
        <dbReference type="ARBA" id="ARBA00022475"/>
    </source>
</evidence>
<dbReference type="AlphaFoldDB" id="A0A562QG55"/>
<feature type="transmembrane region" description="Helical" evidence="9">
    <location>
        <begin position="383"/>
        <end position="402"/>
    </location>
</feature>
<keyword evidence="7" id="KW-0406">Ion transport</keyword>
<reference evidence="11 12" key="1">
    <citation type="journal article" date="2015" name="Stand. Genomic Sci.">
        <title>Genomic Encyclopedia of Bacterial and Archaeal Type Strains, Phase III: the genomes of soil and plant-associated and newly described type strains.</title>
        <authorList>
            <person name="Whitman W.B."/>
            <person name="Woyke T."/>
            <person name="Klenk H.P."/>
            <person name="Zhou Y."/>
            <person name="Lilburn T.G."/>
            <person name="Beck B.J."/>
            <person name="De Vos P."/>
            <person name="Vandamme P."/>
            <person name="Eisen J.A."/>
            <person name="Garrity G."/>
            <person name="Hugenholtz P."/>
            <person name="Kyrpides N.C."/>
        </authorList>
    </citation>
    <scope>NUCLEOTIDE SEQUENCE [LARGE SCALE GENOMIC DNA]</scope>
    <source>
        <strain evidence="11 12">CGMCC 1.6858</strain>
    </source>
</reference>
<dbReference type="Pfam" id="PF00999">
    <property type="entry name" value="Na_H_Exchanger"/>
    <property type="match status" value="2"/>
</dbReference>
<dbReference type="InterPro" id="IPR006153">
    <property type="entry name" value="Cation/H_exchanger_TM"/>
</dbReference>
<protein>
    <submittedName>
        <fullName evidence="11">NhaP-type Na+/H+ or K+/H+ antiporter</fullName>
    </submittedName>
</protein>
<feature type="transmembrane region" description="Helical" evidence="9">
    <location>
        <begin position="121"/>
        <end position="140"/>
    </location>
</feature>
<feature type="transmembrane region" description="Helical" evidence="9">
    <location>
        <begin position="351"/>
        <end position="371"/>
    </location>
</feature>
<evidence type="ECO:0000313" key="11">
    <source>
        <dbReference type="EMBL" id="TWI55016.1"/>
    </source>
</evidence>
<keyword evidence="8 9" id="KW-0472">Membrane</keyword>
<evidence type="ECO:0000256" key="5">
    <source>
        <dbReference type="ARBA" id="ARBA00022692"/>
    </source>
</evidence>
<dbReference type="GO" id="GO:0005886">
    <property type="term" value="C:plasma membrane"/>
    <property type="evidence" value="ECO:0007669"/>
    <property type="project" value="UniProtKB-SubCell"/>
</dbReference>
<evidence type="ECO:0000259" key="10">
    <source>
        <dbReference type="Pfam" id="PF00999"/>
    </source>
</evidence>
<evidence type="ECO:0000256" key="7">
    <source>
        <dbReference type="ARBA" id="ARBA00023065"/>
    </source>
</evidence>
<evidence type="ECO:0000256" key="1">
    <source>
        <dbReference type="ARBA" id="ARBA00004651"/>
    </source>
</evidence>
<evidence type="ECO:0000256" key="3">
    <source>
        <dbReference type="ARBA" id="ARBA00022449"/>
    </source>
</evidence>
<sequence>MSFVQWAAVLGTLLLILALASAYLRWLPVTTSVVCLAFGVAIGPLGLGLWHESFQDVAHWMEHLTEVAVLVSLFVSGLKLRLPLKAQAWRSAYWLAGPIMVLCITGTCLVCHYLLGLDWGISLLIGAILAPTDPVLASLVQVAHARDFDRVRYALSGEAGLNDGMAFPFVVLGLLLVHHGTLQPDWLGEWALHRLVWAVPAGLLIGYYLGKSIGRLAIYLQVKHRDSTISPNDFLALALIAIAYVLADTVGAWGFLSVFAAGLGLRRAEVSSSGHAEIPAEEQAQPTLGHITGSIVQANRLDNEKKASPTLAAGVLMGDMISFGNLLERSLEVLLVTLLGVLLYSHWDWRALIIGFALFCLIRPLSVRLVLSRNQVSPAQRTLIGWFGIRGIGSLYYLSYALNHGLTEGDMQHSVDLTLSVITLSILIHGVTTQPLLDRYERKRLEEGMQEKP</sequence>
<evidence type="ECO:0000313" key="12">
    <source>
        <dbReference type="Proteomes" id="UP000316905"/>
    </source>
</evidence>
<organism evidence="11 12">
    <name type="scientific">Pseudomonas duriflava</name>
    <dbReference type="NCBI Taxonomy" id="459528"/>
    <lineage>
        <taxon>Bacteria</taxon>
        <taxon>Pseudomonadati</taxon>
        <taxon>Pseudomonadota</taxon>
        <taxon>Gammaproteobacteria</taxon>
        <taxon>Pseudomonadales</taxon>
        <taxon>Pseudomonadaceae</taxon>
        <taxon>Pseudomonas</taxon>
    </lineage>
</organism>
<dbReference type="RefSeq" id="WP_145141019.1">
    <property type="nucleotide sequence ID" value="NZ_VLKY01000005.1"/>
</dbReference>
<dbReference type="GO" id="GO:0015297">
    <property type="term" value="F:antiporter activity"/>
    <property type="evidence" value="ECO:0007669"/>
    <property type="project" value="UniProtKB-KW"/>
</dbReference>
<feature type="transmembrane region" description="Helical" evidence="9">
    <location>
        <begin position="92"/>
        <end position="115"/>
    </location>
</feature>
<proteinExistence type="predicted"/>
<dbReference type="GO" id="GO:1902600">
    <property type="term" value="P:proton transmembrane transport"/>
    <property type="evidence" value="ECO:0007669"/>
    <property type="project" value="InterPro"/>
</dbReference>
<dbReference type="InterPro" id="IPR038770">
    <property type="entry name" value="Na+/solute_symporter_sf"/>
</dbReference>
<dbReference type="Gene3D" id="1.20.1530.20">
    <property type="match status" value="1"/>
</dbReference>
<dbReference type="EMBL" id="VLKY01000005">
    <property type="protein sequence ID" value="TWI55016.1"/>
    <property type="molecule type" value="Genomic_DNA"/>
</dbReference>
<dbReference type="PANTHER" id="PTHR32507:SF8">
    <property type="entry name" value="CNH1P"/>
    <property type="match status" value="1"/>
</dbReference>
<comment type="caution">
    <text evidence="11">The sequence shown here is derived from an EMBL/GenBank/DDBJ whole genome shotgun (WGS) entry which is preliminary data.</text>
</comment>
<evidence type="ECO:0000256" key="9">
    <source>
        <dbReference type="SAM" id="Phobius"/>
    </source>
</evidence>
<feature type="transmembrane region" description="Helical" evidence="9">
    <location>
        <begin position="161"/>
        <end position="179"/>
    </location>
</feature>
<name>A0A562QG55_9PSED</name>